<dbReference type="EMBL" id="AQHV01000001">
    <property type="protein sequence ID" value="KKB59847.1"/>
    <property type="molecule type" value="Genomic_DNA"/>
</dbReference>
<evidence type="ECO:0000256" key="2">
    <source>
        <dbReference type="SAM" id="SignalP"/>
    </source>
</evidence>
<protein>
    <recommendedName>
        <fullName evidence="5">TolC family type I secretion outer membrane protein</fullName>
    </recommendedName>
</protein>
<evidence type="ECO:0000256" key="1">
    <source>
        <dbReference type="ARBA" id="ARBA00007613"/>
    </source>
</evidence>
<evidence type="ECO:0000313" key="4">
    <source>
        <dbReference type="Proteomes" id="UP000033047"/>
    </source>
</evidence>
<dbReference type="HOGENOM" id="CLU_012817_14_4_10"/>
<dbReference type="PANTHER" id="PTHR30203:SF24">
    <property type="entry name" value="BLR4935 PROTEIN"/>
    <property type="match status" value="1"/>
</dbReference>
<gene>
    <name evidence="3" type="ORF">HMPREF1535_00119</name>
</gene>
<dbReference type="Proteomes" id="UP000033047">
    <property type="component" value="Unassembled WGS sequence"/>
</dbReference>
<name>A0A0F5JQZ0_9BACT</name>
<dbReference type="AlphaFoldDB" id="A0A0F5JQZ0"/>
<dbReference type="SUPFAM" id="SSF56954">
    <property type="entry name" value="Outer membrane efflux proteins (OEP)"/>
    <property type="match status" value="1"/>
</dbReference>
<dbReference type="InterPro" id="IPR010131">
    <property type="entry name" value="MdtP/NodT-like"/>
</dbReference>
<dbReference type="RefSeq" id="WP_046144995.1">
    <property type="nucleotide sequence ID" value="NZ_KQ033912.1"/>
</dbReference>
<evidence type="ECO:0008006" key="5">
    <source>
        <dbReference type="Google" id="ProtNLM"/>
    </source>
</evidence>
<comment type="caution">
    <text evidence="3">The sequence shown here is derived from an EMBL/GenBank/DDBJ whole genome shotgun (WGS) entry which is preliminary data.</text>
</comment>
<keyword evidence="2" id="KW-0732">Signal</keyword>
<proteinExistence type="inferred from homology"/>
<dbReference type="Pfam" id="PF02321">
    <property type="entry name" value="OEP"/>
    <property type="match status" value="1"/>
</dbReference>
<dbReference type="GO" id="GO:0015562">
    <property type="term" value="F:efflux transmembrane transporter activity"/>
    <property type="evidence" value="ECO:0007669"/>
    <property type="project" value="InterPro"/>
</dbReference>
<dbReference type="InterPro" id="IPR003423">
    <property type="entry name" value="OMP_efflux"/>
</dbReference>
<dbReference type="Gene3D" id="1.20.1600.10">
    <property type="entry name" value="Outer membrane efflux proteins (OEP)"/>
    <property type="match status" value="1"/>
</dbReference>
<accession>A0A0F5JQZ0</accession>
<dbReference type="PANTHER" id="PTHR30203">
    <property type="entry name" value="OUTER MEMBRANE CATION EFFLUX PROTEIN"/>
    <property type="match status" value="1"/>
</dbReference>
<organism evidence="3 4">
    <name type="scientific">Parabacteroides goldsteinii DSM 19448 = WAL 12034</name>
    <dbReference type="NCBI Taxonomy" id="927665"/>
    <lineage>
        <taxon>Bacteria</taxon>
        <taxon>Pseudomonadati</taxon>
        <taxon>Bacteroidota</taxon>
        <taxon>Bacteroidia</taxon>
        <taxon>Bacteroidales</taxon>
        <taxon>Tannerellaceae</taxon>
        <taxon>Parabacteroides</taxon>
    </lineage>
</organism>
<feature type="signal peptide" evidence="2">
    <location>
        <begin position="1"/>
        <end position="18"/>
    </location>
</feature>
<dbReference type="PATRIC" id="fig|927665.4.peg.115"/>
<dbReference type="STRING" id="927665.HMPREF1535_00119"/>
<evidence type="ECO:0000313" key="3">
    <source>
        <dbReference type="EMBL" id="KKB59847.1"/>
    </source>
</evidence>
<feature type="chain" id="PRO_5002489926" description="TolC family type I secretion outer membrane protein" evidence="2">
    <location>
        <begin position="19"/>
        <end position="418"/>
    </location>
</feature>
<comment type="similarity">
    <text evidence="1">Belongs to the outer membrane factor (OMF) (TC 1.B.17) family.</text>
</comment>
<sequence length="418" mass="46656">MRHYITMCLLAGSLAGSAQQMVPLSYHNYMEKVAEGNLEYAAERLNMNVSEAEVVASKVFNDPNLSVSYFNNENGSLQMGEGVEVELSKTFSFGKRGANMALARSESELTKALLADYFRNLRAEATVSYLEALKQYELYKVKQNAYENIRQLAESDSVRFTLGKIMEIDAIQSRLEAGILKNELLQAETDLHNAFSNLNLLTGSVALDTLYVPDASLQISPRDFVLADLISTASMNRADLVAAMKNKEVASRALKATRRERNTDVDLSIAISKNARVHNEEAPAPPFTGVTAGIAIPLKFSNFNKGTVRAARFREQQAETQYQQALLQVQTEVMQAYRSYQSLTEQVSHYENGMLHAAREVIDGKIYSYNRGEVSLLEVLDAQRTYDDVQAQYIETLFNYSAALVELEKSAGVWDVEL</sequence>
<reference evidence="3 4" key="1">
    <citation type="submission" date="2013-04" db="EMBL/GenBank/DDBJ databases">
        <title>The Genome Sequence of Parabacteroides goldsteinii DSM 19448.</title>
        <authorList>
            <consortium name="The Broad Institute Genomics Platform"/>
            <person name="Earl A."/>
            <person name="Ward D."/>
            <person name="Feldgarden M."/>
            <person name="Gevers D."/>
            <person name="Martens E."/>
            <person name="Sakamoto M."/>
            <person name="Benno Y."/>
            <person name="Song Y."/>
            <person name="Liu C."/>
            <person name="Lee J."/>
            <person name="Bolanos M."/>
            <person name="Vaisanen M.L."/>
            <person name="Finegold S.M."/>
            <person name="Walker B."/>
            <person name="Young S."/>
            <person name="Zeng Q."/>
            <person name="Gargeya S."/>
            <person name="Fitzgerald M."/>
            <person name="Haas B."/>
            <person name="Abouelleil A."/>
            <person name="Allen A.W."/>
            <person name="Alvarado L."/>
            <person name="Arachchi H.M."/>
            <person name="Berlin A.M."/>
            <person name="Chapman S.B."/>
            <person name="Gainer-Dewar J."/>
            <person name="Goldberg J."/>
            <person name="Griggs A."/>
            <person name="Gujja S."/>
            <person name="Hansen M."/>
            <person name="Howarth C."/>
            <person name="Imamovic A."/>
            <person name="Ireland A."/>
            <person name="Larimer J."/>
            <person name="McCowan C."/>
            <person name="Murphy C."/>
            <person name="Pearson M."/>
            <person name="Poon T.W."/>
            <person name="Priest M."/>
            <person name="Roberts A."/>
            <person name="Saif S."/>
            <person name="Shea T."/>
            <person name="Sisk P."/>
            <person name="Sykes S."/>
            <person name="Wortman J."/>
            <person name="Nusbaum C."/>
            <person name="Birren B."/>
        </authorList>
    </citation>
    <scope>NUCLEOTIDE SEQUENCE [LARGE SCALE GENOMIC DNA]</scope>
    <source>
        <strain evidence="3 4">DSM 19448</strain>
    </source>
</reference>